<feature type="domain" description="Heterokaryon incompatibility" evidence="2">
    <location>
        <begin position="46"/>
        <end position="151"/>
    </location>
</feature>
<dbReference type="PANTHER" id="PTHR24148:SF73">
    <property type="entry name" value="HET DOMAIN PROTEIN (AFU_ORTHOLOGUE AFUA_8G01020)"/>
    <property type="match status" value="1"/>
</dbReference>
<gene>
    <name evidence="3" type="ORF">H2200_005889</name>
</gene>
<evidence type="ECO:0000313" key="3">
    <source>
        <dbReference type="EMBL" id="KAJ9609562.1"/>
    </source>
</evidence>
<dbReference type="PANTHER" id="PTHR24148">
    <property type="entry name" value="ANKYRIN REPEAT DOMAIN-CONTAINING PROTEIN 39 HOMOLOG-RELATED"/>
    <property type="match status" value="1"/>
</dbReference>
<feature type="compositionally biased region" description="Polar residues" evidence="1">
    <location>
        <begin position="466"/>
        <end position="483"/>
    </location>
</feature>
<sequence>MKAAPSTTQSRPSHTPGWFWTRGSPDRDYDQSLRGSQSTPVFGEITVWWIDQICINQEDEADKTQQMKLMKKIFERAHMVMAWLGPASENSDFAMEMIEQNSPRPAKSTSNKSARAHASLGFDPEVEARLSKAIGSLGRRQWWQRTWILPEATAIKSSKTWIICGTKRVSLKTMLSFRKRYHYLPPVIKKAASRFPQTGSVFKLVQHVWVFHWLRTRSRGFKLYRLLDHVAATETTDPRDKIFSMLAFSKEHCKSGSKLQPDYSISPFDAYVQCALWHISRYKNLHVLGFCTGIRTALNNTTAVATRPTAMVGVATADISRQNATGQEQRLPSWTPSWVTKSHRPDTSPLLSRMRDTSISHHDKYIFNACGPFRSVKCNFDDKPNKSVTHLSVLGIKLVDIGVVHKEGDLPLYEKGALCSVTGLAMQEVVHRTIRADVQKCFKRKMKIYYRRLGGDSQHTNRKNSESSQEMSHSNCLFETNPSQEDDTGIIGLATKRAQTGDQVWLLQGCRVLVVLRPHVVAMAHEHGSMDLETGLGETKALEAGQTVYEYVGESFILGLMDGEVVDMLGPQPGRATPPSLSDMDREFQKIGLL</sequence>
<evidence type="ECO:0000259" key="2">
    <source>
        <dbReference type="Pfam" id="PF06985"/>
    </source>
</evidence>
<dbReference type="EMBL" id="JAPDRK010000008">
    <property type="protein sequence ID" value="KAJ9609562.1"/>
    <property type="molecule type" value="Genomic_DNA"/>
</dbReference>
<organism evidence="3 4">
    <name type="scientific">Cladophialophora chaetospira</name>
    <dbReference type="NCBI Taxonomy" id="386627"/>
    <lineage>
        <taxon>Eukaryota</taxon>
        <taxon>Fungi</taxon>
        <taxon>Dikarya</taxon>
        <taxon>Ascomycota</taxon>
        <taxon>Pezizomycotina</taxon>
        <taxon>Eurotiomycetes</taxon>
        <taxon>Chaetothyriomycetidae</taxon>
        <taxon>Chaetothyriales</taxon>
        <taxon>Herpotrichiellaceae</taxon>
        <taxon>Cladophialophora</taxon>
    </lineage>
</organism>
<dbReference type="AlphaFoldDB" id="A0AA38X9X0"/>
<feature type="region of interest" description="Disordered" evidence="1">
    <location>
        <begin position="456"/>
        <end position="483"/>
    </location>
</feature>
<protein>
    <recommendedName>
        <fullName evidence="2">Heterokaryon incompatibility domain-containing protein</fullName>
    </recommendedName>
</protein>
<dbReference type="Pfam" id="PF06985">
    <property type="entry name" value="HET"/>
    <property type="match status" value="1"/>
</dbReference>
<keyword evidence="4" id="KW-1185">Reference proteome</keyword>
<dbReference type="InterPro" id="IPR052895">
    <property type="entry name" value="HetReg/Transcr_Mod"/>
</dbReference>
<evidence type="ECO:0000256" key="1">
    <source>
        <dbReference type="SAM" id="MobiDB-lite"/>
    </source>
</evidence>
<accession>A0AA38X9X0</accession>
<dbReference type="Proteomes" id="UP001172673">
    <property type="component" value="Unassembled WGS sequence"/>
</dbReference>
<reference evidence="3" key="1">
    <citation type="submission" date="2022-10" db="EMBL/GenBank/DDBJ databases">
        <title>Culturing micro-colonial fungi from biological soil crusts in the Mojave desert and describing Neophaeococcomyces mojavensis, and introducing the new genera and species Taxawa tesnikishii.</title>
        <authorList>
            <person name="Kurbessoian T."/>
            <person name="Stajich J.E."/>
        </authorList>
    </citation>
    <scope>NUCLEOTIDE SEQUENCE</scope>
    <source>
        <strain evidence="3">TK_41</strain>
    </source>
</reference>
<comment type="caution">
    <text evidence="3">The sequence shown here is derived from an EMBL/GenBank/DDBJ whole genome shotgun (WGS) entry which is preliminary data.</text>
</comment>
<proteinExistence type="predicted"/>
<dbReference type="InterPro" id="IPR010730">
    <property type="entry name" value="HET"/>
</dbReference>
<name>A0AA38X9X0_9EURO</name>
<feature type="region of interest" description="Disordered" evidence="1">
    <location>
        <begin position="1"/>
        <end position="36"/>
    </location>
</feature>
<feature type="compositionally biased region" description="Polar residues" evidence="1">
    <location>
        <begin position="1"/>
        <end position="13"/>
    </location>
</feature>
<evidence type="ECO:0000313" key="4">
    <source>
        <dbReference type="Proteomes" id="UP001172673"/>
    </source>
</evidence>